<sequence>MHYLSVLCFIREESVPMAQLMALFLLGTLHCSSGIVITVDRTTLDPIEIERCRSSIAAVPQLNLTRHHTSRPHYIVPGVAESTIERPDLLERSPSSSEATSKKSYLSSTPLHEKPKVATLPEEPGLISSAGNPLISVLTPLLTTPSTVLLTSPSSIEPLTPTWYITSPPPTPLTVHTSTESAVSVNIQYLDYTTKPYEPNKPTLLTRQTDKENLPTHLALEKPKQLEKRLSTKPTFLSKLSSQTSTDPPTQPAHHITNATERATNHASPLPLIHITATTQPAFLYSTIPAARGHRSVKPAAVRPALQEMEKELSDLLREQIALLLTDDIAETLYMSYRARLQFANHEMVDKLLQQESLTPSYLPGECPMRYYERRNNLLKRVKRTSWTSQNAESATRRTVLEIVERFSSAKPAPLLTSGLACLLRT</sequence>
<feature type="compositionally biased region" description="Polar residues" evidence="1">
    <location>
        <begin position="232"/>
        <end position="248"/>
    </location>
</feature>
<proteinExistence type="predicted"/>
<gene>
    <name evidence="2" type="ORF">C7M84_010084</name>
</gene>
<keyword evidence="3" id="KW-1185">Reference proteome</keyword>
<comment type="caution">
    <text evidence="2">The sequence shown here is derived from an EMBL/GenBank/DDBJ whole genome shotgun (WGS) entry which is preliminary data.</text>
</comment>
<dbReference type="EMBL" id="QCYY01002277">
    <property type="protein sequence ID" value="ROT71587.1"/>
    <property type="molecule type" value="Genomic_DNA"/>
</dbReference>
<protein>
    <submittedName>
        <fullName evidence="2">Uncharacterized protein</fullName>
    </submittedName>
</protein>
<feature type="compositionally biased region" description="Low complexity" evidence="1">
    <location>
        <begin position="93"/>
        <end position="108"/>
    </location>
</feature>
<feature type="region of interest" description="Disordered" evidence="1">
    <location>
        <begin position="224"/>
        <end position="255"/>
    </location>
</feature>
<evidence type="ECO:0000256" key="1">
    <source>
        <dbReference type="SAM" id="MobiDB-lite"/>
    </source>
</evidence>
<reference evidence="2 3" key="1">
    <citation type="submission" date="2018-04" db="EMBL/GenBank/DDBJ databases">
        <authorList>
            <person name="Zhang X."/>
            <person name="Yuan J."/>
            <person name="Li F."/>
            <person name="Xiang J."/>
        </authorList>
    </citation>
    <scope>NUCLEOTIDE SEQUENCE [LARGE SCALE GENOMIC DNA]</scope>
    <source>
        <tissue evidence="2">Muscle</tissue>
    </source>
</reference>
<feature type="region of interest" description="Disordered" evidence="1">
    <location>
        <begin position="90"/>
        <end position="116"/>
    </location>
</feature>
<organism evidence="2 3">
    <name type="scientific">Penaeus vannamei</name>
    <name type="common">Whiteleg shrimp</name>
    <name type="synonym">Litopenaeus vannamei</name>
    <dbReference type="NCBI Taxonomy" id="6689"/>
    <lineage>
        <taxon>Eukaryota</taxon>
        <taxon>Metazoa</taxon>
        <taxon>Ecdysozoa</taxon>
        <taxon>Arthropoda</taxon>
        <taxon>Crustacea</taxon>
        <taxon>Multicrustacea</taxon>
        <taxon>Malacostraca</taxon>
        <taxon>Eumalacostraca</taxon>
        <taxon>Eucarida</taxon>
        <taxon>Decapoda</taxon>
        <taxon>Dendrobranchiata</taxon>
        <taxon>Penaeoidea</taxon>
        <taxon>Penaeidae</taxon>
        <taxon>Penaeus</taxon>
    </lineage>
</organism>
<evidence type="ECO:0000313" key="3">
    <source>
        <dbReference type="Proteomes" id="UP000283509"/>
    </source>
</evidence>
<dbReference type="AlphaFoldDB" id="A0A3R7PMT1"/>
<accession>A0A3R7PMT1</accession>
<name>A0A3R7PMT1_PENVA</name>
<dbReference type="OrthoDB" id="6379215at2759"/>
<evidence type="ECO:0000313" key="2">
    <source>
        <dbReference type="EMBL" id="ROT71587.1"/>
    </source>
</evidence>
<reference evidence="2 3" key="2">
    <citation type="submission" date="2019-01" db="EMBL/GenBank/DDBJ databases">
        <title>The decoding of complex shrimp genome reveals the adaptation for benthos swimmer, frequently molting mechanism and breeding impact on genome.</title>
        <authorList>
            <person name="Sun Y."/>
            <person name="Gao Y."/>
            <person name="Yu Y."/>
        </authorList>
    </citation>
    <scope>NUCLEOTIDE SEQUENCE [LARGE SCALE GENOMIC DNA]</scope>
    <source>
        <tissue evidence="2">Muscle</tissue>
    </source>
</reference>
<dbReference type="Proteomes" id="UP000283509">
    <property type="component" value="Unassembled WGS sequence"/>
</dbReference>